<dbReference type="Proteomes" id="UP000735874">
    <property type="component" value="Unassembled WGS sequence"/>
</dbReference>
<feature type="signal peptide" evidence="1">
    <location>
        <begin position="1"/>
        <end position="24"/>
    </location>
</feature>
<keyword evidence="1" id="KW-0732">Signal</keyword>
<evidence type="ECO:0000313" key="4">
    <source>
        <dbReference type="EMBL" id="KAG3218344.1"/>
    </source>
</evidence>
<gene>
    <name evidence="2" type="ORF">PC113_g12820</name>
    <name evidence="3" type="ORF">PC117_g13190</name>
    <name evidence="4" type="ORF">PC129_g10847</name>
</gene>
<dbReference type="Proteomes" id="UP000736787">
    <property type="component" value="Unassembled WGS sequence"/>
</dbReference>
<name>A0A8T1KKE0_9STRA</name>
<dbReference type="EMBL" id="RCMG01000397">
    <property type="protein sequence ID" value="KAG2855006.1"/>
    <property type="molecule type" value="Genomic_DNA"/>
</dbReference>
<dbReference type="AlphaFoldDB" id="A0A8T1KKE0"/>
<proteinExistence type="predicted"/>
<feature type="chain" id="PRO_5040097129" evidence="1">
    <location>
        <begin position="25"/>
        <end position="145"/>
    </location>
</feature>
<comment type="caution">
    <text evidence="2">The sequence shown here is derived from an EMBL/GenBank/DDBJ whole genome shotgun (WGS) entry which is preliminary data.</text>
</comment>
<evidence type="ECO:0000313" key="2">
    <source>
        <dbReference type="EMBL" id="KAG2855006.1"/>
    </source>
</evidence>
<evidence type="ECO:0000256" key="1">
    <source>
        <dbReference type="SAM" id="SignalP"/>
    </source>
</evidence>
<evidence type="ECO:0000313" key="5">
    <source>
        <dbReference type="Proteomes" id="UP000735874"/>
    </source>
</evidence>
<dbReference type="EMBL" id="RCMK01000381">
    <property type="protein sequence ID" value="KAG2932285.1"/>
    <property type="molecule type" value="Genomic_DNA"/>
</dbReference>
<accession>A0A8T1KKE0</accession>
<organism evidence="2 5">
    <name type="scientific">Phytophthora cactorum</name>
    <dbReference type="NCBI Taxonomy" id="29920"/>
    <lineage>
        <taxon>Eukaryota</taxon>
        <taxon>Sar</taxon>
        <taxon>Stramenopiles</taxon>
        <taxon>Oomycota</taxon>
        <taxon>Peronosporomycetes</taxon>
        <taxon>Peronosporales</taxon>
        <taxon>Peronosporaceae</taxon>
        <taxon>Phytophthora</taxon>
    </lineage>
</organism>
<protein>
    <submittedName>
        <fullName evidence="2">Uncharacterized protein</fullName>
    </submittedName>
</protein>
<dbReference type="Proteomes" id="UP000760860">
    <property type="component" value="Unassembled WGS sequence"/>
</dbReference>
<dbReference type="EMBL" id="RCMV01000368">
    <property type="protein sequence ID" value="KAG3218344.1"/>
    <property type="molecule type" value="Genomic_DNA"/>
</dbReference>
<reference evidence="2" key="1">
    <citation type="submission" date="2018-10" db="EMBL/GenBank/DDBJ databases">
        <title>Effector identification in a new, highly contiguous assembly of the strawberry crown rot pathogen Phytophthora cactorum.</title>
        <authorList>
            <person name="Armitage A.D."/>
            <person name="Nellist C.F."/>
            <person name="Bates H."/>
            <person name="Vickerstaff R.J."/>
            <person name="Harrison R.J."/>
        </authorList>
    </citation>
    <scope>NUCLEOTIDE SEQUENCE</scope>
    <source>
        <strain evidence="2">15-7</strain>
        <strain evidence="3">4040</strain>
        <strain evidence="4">P421</strain>
    </source>
</reference>
<sequence>MFVVHYTLALQAVRFFRVLVCVRASCGDSCGMPGSSPPVITVPPLFELDCCRDCSELSKLPVAAASELCIPWCIEPFGICISALVFLPCICMSVEDAVAAGTAFASARSALGPRSRASRGTRPRRSGSSCACHRYLVRAAAGPPT</sequence>
<evidence type="ECO:0000313" key="3">
    <source>
        <dbReference type="EMBL" id="KAG2932285.1"/>
    </source>
</evidence>